<dbReference type="EMBL" id="CM055108">
    <property type="protein sequence ID" value="KAJ7526113.1"/>
    <property type="molecule type" value="Genomic_DNA"/>
</dbReference>
<sequence>MSYQSGLGFQHRSQSVRNQTSTGSEQEQVAAHKKHKHKAHKKASKSSRRKHSFDSFSFENEGVEINESSISKGEEKSSEKRKKHKSHRASRNKGITGGEMELCSDLSREQIGDEINLTRKEAGLDWMLNAPPRAIVTPVAHDSPPRLEVSEPKANPKELNPYFKNEGAGFPSEREDEKKTKAQGASLQRPPAIGDGGASWRLKALKRAQEQAAREGRKLDEVVEERWGSLGALTSSVATRRAAHANAHHHAIRDRKHQVEVSRSEGLSVNDDRAEKGCSETNESGGEGMVKDSIQKGKQDFSQMKAPRINESLSWRDKRSFGSRQMRPEDAAILKAAVSTYNKYDDDGSFLKAFSNEHLSACKLSKEKSQCVYAARTNWIQGAMPSDAVGMDPQKENCTIIECRSSSTADMSNLQDAKVVSQHPVDSQSDKNSIASGRPEVQSLSANQVAAKAMRLRLMGKAQEADELIKQFEDDTNNRGLEKIEKNSKPTDNSSIQKLEDRGSAAFDGTLLRAVAAKHKLEDQNISVDSQLAESIGRNRQYKGPGPMSIDDEYDNNLPLEASAAGSRRKAGNNAAARKNDRTIAQYKHIVTQHERCQFCFENPSRPKHLIVAIANFTYLMLPTKFSLVQGHCYIVPMQHEGSTRNADDNVWEEVRNFKKCLVKMFMQQNKDVVFIETVIGLVRQKRHCLVECIPISLDTAKQAPLYFKKAIEEAEDEWSQHNAKKLIDTRSKGLRACIPKNFPYFHVEFGMQGGYCHVIDDEAKFNRNLGHDVIKGILQEPEEELHSYAKQDSAEKQRQAVIEFSKMWKPYDWTKMLA</sequence>
<protein>
    <submittedName>
        <fullName evidence="1">Uncharacterized protein</fullName>
    </submittedName>
</protein>
<gene>
    <name evidence="1" type="ORF">O6H91_17G082000</name>
</gene>
<organism evidence="1 2">
    <name type="scientific">Diphasiastrum complanatum</name>
    <name type="common">Issler's clubmoss</name>
    <name type="synonym">Lycopodium complanatum</name>
    <dbReference type="NCBI Taxonomy" id="34168"/>
    <lineage>
        <taxon>Eukaryota</taxon>
        <taxon>Viridiplantae</taxon>
        <taxon>Streptophyta</taxon>
        <taxon>Embryophyta</taxon>
        <taxon>Tracheophyta</taxon>
        <taxon>Lycopodiopsida</taxon>
        <taxon>Lycopodiales</taxon>
        <taxon>Lycopodiaceae</taxon>
        <taxon>Lycopodioideae</taxon>
        <taxon>Diphasiastrum</taxon>
    </lineage>
</organism>
<reference evidence="2" key="1">
    <citation type="journal article" date="2024" name="Proc. Natl. Acad. Sci. U.S.A.">
        <title>Extraordinary preservation of gene collinearity over three hundred million years revealed in homosporous lycophytes.</title>
        <authorList>
            <person name="Li C."/>
            <person name="Wickell D."/>
            <person name="Kuo L.Y."/>
            <person name="Chen X."/>
            <person name="Nie B."/>
            <person name="Liao X."/>
            <person name="Peng D."/>
            <person name="Ji J."/>
            <person name="Jenkins J."/>
            <person name="Williams M."/>
            <person name="Shu S."/>
            <person name="Plott C."/>
            <person name="Barry K."/>
            <person name="Rajasekar S."/>
            <person name="Grimwood J."/>
            <person name="Han X."/>
            <person name="Sun S."/>
            <person name="Hou Z."/>
            <person name="He W."/>
            <person name="Dai G."/>
            <person name="Sun C."/>
            <person name="Schmutz J."/>
            <person name="Leebens-Mack J.H."/>
            <person name="Li F.W."/>
            <person name="Wang L."/>
        </authorList>
    </citation>
    <scope>NUCLEOTIDE SEQUENCE [LARGE SCALE GENOMIC DNA]</scope>
    <source>
        <strain evidence="2">cv. PW_Plant_1</strain>
    </source>
</reference>
<evidence type="ECO:0000313" key="2">
    <source>
        <dbReference type="Proteomes" id="UP001162992"/>
    </source>
</evidence>
<comment type="caution">
    <text evidence="1">The sequence shown here is derived from an EMBL/GenBank/DDBJ whole genome shotgun (WGS) entry which is preliminary data.</text>
</comment>
<dbReference type="Proteomes" id="UP001162992">
    <property type="component" value="Chromosome 17"/>
</dbReference>
<keyword evidence="2" id="KW-1185">Reference proteome</keyword>
<evidence type="ECO:0000313" key="1">
    <source>
        <dbReference type="EMBL" id="KAJ7526113.1"/>
    </source>
</evidence>
<accession>A0ACC2B8L3</accession>
<name>A0ACC2B8L3_DIPCM</name>
<proteinExistence type="predicted"/>